<name>A0A5B8SY89_9GAMM</name>
<dbReference type="AlphaFoldDB" id="A0A5B8SY89"/>
<dbReference type="OrthoDB" id="572089at2"/>
<accession>A0A5B8SY89</accession>
<dbReference type="RefSeq" id="WP_147184841.1">
    <property type="nucleotide sequence ID" value="NZ_CP042382.1"/>
</dbReference>
<sequence length="247" mass="26494">MRTLPLFSASLLGGLLVVGAALADEAITPLAKNDDLSIADVKGRYVAEFNMLVFEQQVAGQAGATVPDARGQMDGAPVLTYAFPTTLPPSVVGFGDVEGILTLVATSHPDFDDTPLWDEQGDGSYDNDGRVFHSHWVVLVEDERVPGGLAVREIANGEQATLPPTNPGMPLYLDSPGLSVVLQGDTLRILVPSWRVRNARDFSFDAVTAYLEVNTSDDSRPMLGIYEVYDVASGDLSLPYRLADESP</sequence>
<dbReference type="Proteomes" id="UP000321272">
    <property type="component" value="Chromosome"/>
</dbReference>
<feature type="chain" id="PRO_5022779642" evidence="1">
    <location>
        <begin position="24"/>
        <end position="247"/>
    </location>
</feature>
<keyword evidence="3" id="KW-1185">Reference proteome</keyword>
<dbReference type="KEGG" id="paur:FGL86_12405"/>
<evidence type="ECO:0000313" key="3">
    <source>
        <dbReference type="Proteomes" id="UP000321272"/>
    </source>
</evidence>
<evidence type="ECO:0000313" key="2">
    <source>
        <dbReference type="EMBL" id="QEA39793.1"/>
    </source>
</evidence>
<organism evidence="2 3">
    <name type="scientific">Pistricoccus aurantiacus</name>
    <dbReference type="NCBI Taxonomy" id="1883414"/>
    <lineage>
        <taxon>Bacteria</taxon>
        <taxon>Pseudomonadati</taxon>
        <taxon>Pseudomonadota</taxon>
        <taxon>Gammaproteobacteria</taxon>
        <taxon>Oceanospirillales</taxon>
        <taxon>Halomonadaceae</taxon>
        <taxon>Pistricoccus</taxon>
    </lineage>
</organism>
<gene>
    <name evidence="2" type="ORF">FGL86_12405</name>
</gene>
<reference evidence="2 3" key="1">
    <citation type="submission" date="2019-06" db="EMBL/GenBank/DDBJ databases">
        <title>Genome analyses of bacteria isolated from kimchi.</title>
        <authorList>
            <person name="Lee S."/>
            <person name="Ahn S."/>
            <person name="Roh S."/>
        </authorList>
    </citation>
    <scope>NUCLEOTIDE SEQUENCE [LARGE SCALE GENOMIC DNA]</scope>
    <source>
        <strain evidence="2 3">CBA4606</strain>
    </source>
</reference>
<evidence type="ECO:0000256" key="1">
    <source>
        <dbReference type="SAM" id="SignalP"/>
    </source>
</evidence>
<keyword evidence="1" id="KW-0732">Signal</keyword>
<proteinExistence type="predicted"/>
<feature type="signal peptide" evidence="1">
    <location>
        <begin position="1"/>
        <end position="23"/>
    </location>
</feature>
<protein>
    <submittedName>
        <fullName evidence="2">Uncharacterized protein</fullName>
    </submittedName>
</protein>
<dbReference type="EMBL" id="CP042382">
    <property type="protein sequence ID" value="QEA39793.1"/>
    <property type="molecule type" value="Genomic_DNA"/>
</dbReference>